<keyword evidence="1" id="KW-0732">Signal</keyword>
<evidence type="ECO:0000256" key="1">
    <source>
        <dbReference type="SAM" id="SignalP"/>
    </source>
</evidence>
<feature type="signal peptide" evidence="1">
    <location>
        <begin position="1"/>
        <end position="26"/>
    </location>
</feature>
<dbReference type="EMBL" id="SOCA01000001">
    <property type="protein sequence ID" value="TDU81310.1"/>
    <property type="molecule type" value="Genomic_DNA"/>
</dbReference>
<protein>
    <recommendedName>
        <fullName evidence="4">YD repeat-containing protein</fullName>
    </recommendedName>
</protein>
<proteinExistence type="predicted"/>
<feature type="chain" id="PRO_5020233004" description="YD repeat-containing protein" evidence="1">
    <location>
        <begin position="27"/>
        <end position="220"/>
    </location>
</feature>
<comment type="caution">
    <text evidence="2">The sequence shown here is derived from an EMBL/GenBank/DDBJ whole genome shotgun (WGS) entry which is preliminary data.</text>
</comment>
<reference evidence="2 3" key="1">
    <citation type="submission" date="2019-03" db="EMBL/GenBank/DDBJ databases">
        <title>Genomic Encyclopedia of Archaeal and Bacterial Type Strains, Phase II (KMG-II): from individual species to whole genera.</title>
        <authorList>
            <person name="Goeker M."/>
        </authorList>
    </citation>
    <scope>NUCLEOTIDE SEQUENCE [LARGE SCALE GENOMIC DNA]</scope>
    <source>
        <strain evidence="2 3">ATCC 25309</strain>
    </source>
</reference>
<sequence length="220" mass="23383">MKTIFARILKTALTTGALCVTGITLAQTQTVETVTTATTADGTISEFGPQAVIIRTQSGAQPMRYTFSERTTYVDETGTPVSATVIRSGLPATVHYTRVGDALVADKVVVRTRAQSPAMTETVTTSSGVISEFGPERLIIRSDSSPTPVRYSSAQTTTYVDEAGNPVAIETVRAGQPVTIQYTQVGENLVASKVIVKTAVVAPVPVIEEKRTTIRTTVTE</sequence>
<dbReference type="AlphaFoldDB" id="A0A4R7SQ03"/>
<dbReference type="RefSeq" id="WP_133793270.1">
    <property type="nucleotide sequence ID" value="NZ_SOCA01000001.1"/>
</dbReference>
<name>A0A4R7SQ03_9BACT</name>
<accession>A0A4R7SQ03</accession>
<dbReference type="OrthoDB" id="197124at2"/>
<evidence type="ECO:0000313" key="3">
    <source>
        <dbReference type="Proteomes" id="UP000295662"/>
    </source>
</evidence>
<dbReference type="Proteomes" id="UP000295662">
    <property type="component" value="Unassembled WGS sequence"/>
</dbReference>
<organism evidence="2 3">
    <name type="scientific">Prosthecobacter fusiformis</name>
    <dbReference type="NCBI Taxonomy" id="48464"/>
    <lineage>
        <taxon>Bacteria</taxon>
        <taxon>Pseudomonadati</taxon>
        <taxon>Verrucomicrobiota</taxon>
        <taxon>Verrucomicrobiia</taxon>
        <taxon>Verrucomicrobiales</taxon>
        <taxon>Verrucomicrobiaceae</taxon>
        <taxon>Prosthecobacter</taxon>
    </lineage>
</organism>
<keyword evidence="3" id="KW-1185">Reference proteome</keyword>
<evidence type="ECO:0008006" key="4">
    <source>
        <dbReference type="Google" id="ProtNLM"/>
    </source>
</evidence>
<gene>
    <name evidence="2" type="ORF">EI77_00613</name>
</gene>
<evidence type="ECO:0000313" key="2">
    <source>
        <dbReference type="EMBL" id="TDU81310.1"/>
    </source>
</evidence>